<dbReference type="Pfam" id="PF21716">
    <property type="entry name" value="dnstrm_HI1420"/>
    <property type="match status" value="1"/>
</dbReference>
<protein>
    <submittedName>
        <fullName evidence="1">Putative addiction module antidote protein</fullName>
    </submittedName>
</protein>
<evidence type="ECO:0000313" key="2">
    <source>
        <dbReference type="Proteomes" id="UP000469724"/>
    </source>
</evidence>
<comment type="caution">
    <text evidence="1">The sequence shown here is derived from an EMBL/GenBank/DDBJ whole genome shotgun (WGS) entry which is preliminary data.</text>
</comment>
<dbReference type="GO" id="GO:0003677">
    <property type="term" value="F:DNA binding"/>
    <property type="evidence" value="ECO:0007669"/>
    <property type="project" value="InterPro"/>
</dbReference>
<dbReference type="NCBIfam" id="TIGR02684">
    <property type="entry name" value="dnstrm_HI1420"/>
    <property type="match status" value="1"/>
</dbReference>
<dbReference type="EMBL" id="JAAGRQ010000068">
    <property type="protein sequence ID" value="NDY57918.1"/>
    <property type="molecule type" value="Genomic_DNA"/>
</dbReference>
<dbReference type="Gene3D" id="1.10.260.40">
    <property type="entry name" value="lambda repressor-like DNA-binding domains"/>
    <property type="match status" value="1"/>
</dbReference>
<proteinExistence type="predicted"/>
<reference evidence="1 2" key="1">
    <citation type="submission" date="2020-02" db="EMBL/GenBank/DDBJ databases">
        <title>Comparative genomics of sulfur disproportionating microorganisms.</title>
        <authorList>
            <person name="Ward L.M."/>
            <person name="Bertran E."/>
            <person name="Johnston D.T."/>
        </authorList>
    </citation>
    <scope>NUCLEOTIDE SEQUENCE [LARGE SCALE GENOMIC DNA]</scope>
    <source>
        <strain evidence="1 2">DSM 3696</strain>
    </source>
</reference>
<evidence type="ECO:0000313" key="1">
    <source>
        <dbReference type="EMBL" id="NDY57918.1"/>
    </source>
</evidence>
<accession>A0A7K3NNZ7</accession>
<dbReference type="InterPro" id="IPR010982">
    <property type="entry name" value="Lambda_DNA-bd_dom_sf"/>
</dbReference>
<dbReference type="InterPro" id="IPR014057">
    <property type="entry name" value="HI1420"/>
</dbReference>
<sequence length="111" mass="11957">MKKYEKASVSHDEALVRELRADPEFAAQYLQAAMEDTDEPTVLLLALRQISEAFGMAEVARQAGITRESLYRALSPRGNPTLRTLTAVLKAVGLRLAVAPGGETPEVACSG</sequence>
<dbReference type="Proteomes" id="UP000469724">
    <property type="component" value="Unassembled WGS sequence"/>
</dbReference>
<gene>
    <name evidence="1" type="ORF">G3N56_14375</name>
</gene>
<dbReference type="RefSeq" id="WP_163302999.1">
    <property type="nucleotide sequence ID" value="NZ_JAAGRQ010000068.1"/>
</dbReference>
<dbReference type="SUPFAM" id="SSF47413">
    <property type="entry name" value="lambda repressor-like DNA-binding domains"/>
    <property type="match status" value="1"/>
</dbReference>
<name>A0A7K3NNZ7_9BACT</name>
<dbReference type="PANTHER" id="PTHR40275">
    <property type="entry name" value="SSL7038 PROTEIN"/>
    <property type="match status" value="1"/>
</dbReference>
<dbReference type="PANTHER" id="PTHR40275:SF1">
    <property type="entry name" value="SSL7038 PROTEIN"/>
    <property type="match status" value="1"/>
</dbReference>
<organism evidence="1 2">
    <name type="scientific">Desulfolutivibrio sulfodismutans</name>
    <dbReference type="NCBI Taxonomy" id="63561"/>
    <lineage>
        <taxon>Bacteria</taxon>
        <taxon>Pseudomonadati</taxon>
        <taxon>Thermodesulfobacteriota</taxon>
        <taxon>Desulfovibrionia</taxon>
        <taxon>Desulfovibrionales</taxon>
        <taxon>Desulfovibrionaceae</taxon>
        <taxon>Desulfolutivibrio</taxon>
    </lineage>
</organism>
<dbReference type="AlphaFoldDB" id="A0A7K3NNZ7"/>
<keyword evidence="2" id="KW-1185">Reference proteome</keyword>